<dbReference type="AlphaFoldDB" id="A0A6I2MIK9"/>
<proteinExistence type="inferred from homology"/>
<dbReference type="CDD" id="cd00293">
    <property type="entry name" value="USP-like"/>
    <property type="match status" value="1"/>
</dbReference>
<gene>
    <name evidence="3" type="ORF">GJ691_05090</name>
</gene>
<evidence type="ECO:0000313" key="3">
    <source>
        <dbReference type="EMBL" id="MRX63538.1"/>
    </source>
</evidence>
<comment type="similarity">
    <text evidence="1">Belongs to the universal stress protein A family.</text>
</comment>
<dbReference type="InterPro" id="IPR006016">
    <property type="entry name" value="UspA"/>
</dbReference>
<dbReference type="EMBL" id="WKJH01000002">
    <property type="protein sequence ID" value="MRX63538.1"/>
    <property type="molecule type" value="Genomic_DNA"/>
</dbReference>
<feature type="domain" description="UspA" evidence="2">
    <location>
        <begin position="3"/>
        <end position="129"/>
    </location>
</feature>
<keyword evidence="4" id="KW-1185">Reference proteome</keyword>
<comment type="caution">
    <text evidence="3">The sequence shown here is derived from an EMBL/GenBank/DDBJ whole genome shotgun (WGS) entry which is preliminary data.</text>
</comment>
<organism evidence="3 4">
    <name type="scientific">Maribacter luteus</name>
    <dbReference type="NCBI Taxonomy" id="2594478"/>
    <lineage>
        <taxon>Bacteria</taxon>
        <taxon>Pseudomonadati</taxon>
        <taxon>Bacteroidota</taxon>
        <taxon>Flavobacteriia</taxon>
        <taxon>Flavobacteriales</taxon>
        <taxon>Flavobacteriaceae</taxon>
        <taxon>Maribacter</taxon>
    </lineage>
</organism>
<evidence type="ECO:0000256" key="1">
    <source>
        <dbReference type="ARBA" id="ARBA00008791"/>
    </source>
</evidence>
<reference evidence="3 4" key="1">
    <citation type="submission" date="2019-11" db="EMBL/GenBank/DDBJ databases">
        <title>Maribacter lutea sp. nov., a marine bacterium isolated from intertidal sand.</title>
        <authorList>
            <person name="Liu A."/>
        </authorList>
    </citation>
    <scope>NUCLEOTIDE SEQUENCE [LARGE SCALE GENOMIC DNA]</scope>
    <source>
        <strain evidence="3 4">RZ05</strain>
    </source>
</reference>
<dbReference type="SUPFAM" id="SSF52402">
    <property type="entry name" value="Adenine nucleotide alpha hydrolases-like"/>
    <property type="match status" value="2"/>
</dbReference>
<dbReference type="OrthoDB" id="9788959at2"/>
<accession>A0A6I2MIK9</accession>
<evidence type="ECO:0000313" key="4">
    <source>
        <dbReference type="Proteomes" id="UP000443153"/>
    </source>
</evidence>
<dbReference type="PANTHER" id="PTHR46268:SF6">
    <property type="entry name" value="UNIVERSAL STRESS PROTEIN UP12"/>
    <property type="match status" value="1"/>
</dbReference>
<dbReference type="RefSeq" id="WP_154364434.1">
    <property type="nucleotide sequence ID" value="NZ_WKJH01000002.1"/>
</dbReference>
<dbReference type="Pfam" id="PF00582">
    <property type="entry name" value="Usp"/>
    <property type="match status" value="1"/>
</dbReference>
<sequence length="269" mass="30895">MLKILLPTDFSANAQKAIDYAFQLFKKEECTFYVLHAYHDAPSAPKSRTDLEKELEQLVENMRINEQHPKHRFKSVFMVDSVVNALNVTAIDNAIDYIFMGTKGSTSLMNVFMGSNTVRAIKQVHACPIIAIPLDFDNTTPKQIAFANNFRHRFIPEELSPLIKMAKLWNATVSIIHIYSKKELDEDQKLNKEVLINILKEIKTVFHEVQMDVSVTSSLVRFEKEHSKMDMVALLKTKHGFLHKLLSEPVIRKIVFNTEVPFMVFPQSS</sequence>
<dbReference type="PANTHER" id="PTHR46268">
    <property type="entry name" value="STRESS RESPONSE PROTEIN NHAX"/>
    <property type="match status" value="1"/>
</dbReference>
<dbReference type="Gene3D" id="3.40.50.12370">
    <property type="match status" value="1"/>
</dbReference>
<evidence type="ECO:0000259" key="2">
    <source>
        <dbReference type="Pfam" id="PF00582"/>
    </source>
</evidence>
<dbReference type="Proteomes" id="UP000443153">
    <property type="component" value="Unassembled WGS sequence"/>
</dbReference>
<name>A0A6I2MIK9_9FLAO</name>
<protein>
    <recommendedName>
        <fullName evidence="2">UspA domain-containing protein</fullName>
    </recommendedName>
</protein>